<dbReference type="GO" id="GO:0008171">
    <property type="term" value="F:O-methyltransferase activity"/>
    <property type="evidence" value="ECO:0007669"/>
    <property type="project" value="InterPro"/>
</dbReference>
<keyword evidence="2" id="KW-0808">Transferase</keyword>
<dbReference type="Gene3D" id="1.10.10.10">
    <property type="entry name" value="Winged helix-like DNA-binding domain superfamily/Winged helix DNA-binding domain"/>
    <property type="match status" value="1"/>
</dbReference>
<dbReference type="InterPro" id="IPR036388">
    <property type="entry name" value="WH-like_DNA-bd_sf"/>
</dbReference>
<dbReference type="SUPFAM" id="SSF53335">
    <property type="entry name" value="S-adenosyl-L-methionine-dependent methyltransferases"/>
    <property type="match status" value="1"/>
</dbReference>
<dbReference type="InterPro" id="IPR012967">
    <property type="entry name" value="COMT_dimerisation"/>
</dbReference>
<dbReference type="InterPro" id="IPR001077">
    <property type="entry name" value="COMT_C"/>
</dbReference>
<evidence type="ECO:0008006" key="9">
    <source>
        <dbReference type="Google" id="ProtNLM"/>
    </source>
</evidence>
<dbReference type="OrthoDB" id="1535081at2759"/>
<evidence type="ECO:0000256" key="3">
    <source>
        <dbReference type="ARBA" id="ARBA00022691"/>
    </source>
</evidence>
<feature type="domain" description="O-methyltransferase dimerisation" evidence="6">
    <location>
        <begin position="60"/>
        <end position="129"/>
    </location>
</feature>
<dbReference type="Proteomes" id="UP001150904">
    <property type="component" value="Unassembled WGS sequence"/>
</dbReference>
<dbReference type="AlphaFoldDB" id="A0A9W9T0N9"/>
<keyword evidence="8" id="KW-1185">Reference proteome</keyword>
<gene>
    <name evidence="7" type="ORF">N7498_005963</name>
</gene>
<evidence type="ECO:0000313" key="7">
    <source>
        <dbReference type="EMBL" id="KAJ5205084.1"/>
    </source>
</evidence>
<dbReference type="InterPro" id="IPR036390">
    <property type="entry name" value="WH_DNA-bd_sf"/>
</dbReference>
<dbReference type="GeneID" id="83180326"/>
<dbReference type="GO" id="GO:0044550">
    <property type="term" value="P:secondary metabolite biosynthetic process"/>
    <property type="evidence" value="ECO:0007669"/>
    <property type="project" value="UniProtKB-ARBA"/>
</dbReference>
<dbReference type="PANTHER" id="PTHR43712:SF11">
    <property type="entry name" value="O-METHYLTRANSFERASE (AFU_ORTHOLOGUE AFUA_2G17820)-RELATED"/>
    <property type="match status" value="1"/>
</dbReference>
<dbReference type="SUPFAM" id="SSF46785">
    <property type="entry name" value="Winged helix' DNA-binding domain"/>
    <property type="match status" value="1"/>
</dbReference>
<reference evidence="7" key="1">
    <citation type="submission" date="2022-12" db="EMBL/GenBank/DDBJ databases">
        <authorList>
            <person name="Petersen C."/>
        </authorList>
    </citation>
    <scope>NUCLEOTIDE SEQUENCE</scope>
    <source>
        <strain evidence="7">IBT 15544</strain>
    </source>
</reference>
<evidence type="ECO:0000256" key="2">
    <source>
        <dbReference type="ARBA" id="ARBA00022679"/>
    </source>
</evidence>
<evidence type="ECO:0000313" key="8">
    <source>
        <dbReference type="Proteomes" id="UP001150904"/>
    </source>
</evidence>
<dbReference type="InterPro" id="IPR016461">
    <property type="entry name" value="COMT-like"/>
</dbReference>
<evidence type="ECO:0000259" key="6">
    <source>
        <dbReference type="Pfam" id="PF08100"/>
    </source>
</evidence>
<name>A0A9W9T0N9_9EURO</name>
<accession>A0A9W9T0N9</accession>
<dbReference type="Pfam" id="PF00891">
    <property type="entry name" value="Methyltransf_2"/>
    <property type="match status" value="1"/>
</dbReference>
<dbReference type="PIRSF" id="PIRSF005739">
    <property type="entry name" value="O-mtase"/>
    <property type="match status" value="1"/>
</dbReference>
<dbReference type="PROSITE" id="PS51683">
    <property type="entry name" value="SAM_OMT_II"/>
    <property type="match status" value="1"/>
</dbReference>
<sequence length="392" mass="43936">MATTSILSLADKIKKETTHGSLSSGHSHARLLQLVDELKLAVETPTETILRLIYQPPENAALRTVVDLAIFPLLVERAGKGVSATEISMCTGAERDLIVRLMRVMTSLGLCASFKPEVYYATEKSITLTQPIGRDGVQCIYDLTAPTLSKLSEYLRQHNYTNPKEYSACPMQWTIGQSQFEWLAKNTQHQALFNSYMSSRREGRPNWFDVYPVERLMDGAIHHSEAVFLVDIGGNQGHDLVKLHARFLNASGRLILQDIPEIASSVKRPGIEAMGYSFFDPQPIKGARAYYFRAIFHDWPDRICQKILLNTVSAMDPRYSRIIIVDFVLSDTNVPRMQSAMDIQMMSIGAGVERSKRQWVDLLASVGLKVNGIWNTSPGMESIIEVVPDLTE</sequence>
<dbReference type="RefSeq" id="XP_058309563.1">
    <property type="nucleotide sequence ID" value="XM_058453025.1"/>
</dbReference>
<dbReference type="Gene3D" id="3.40.50.150">
    <property type="entry name" value="Vaccinia Virus protein VP39"/>
    <property type="match status" value="1"/>
</dbReference>
<dbReference type="InterPro" id="IPR029063">
    <property type="entry name" value="SAM-dependent_MTases_sf"/>
</dbReference>
<dbReference type="EMBL" id="JAPQKR010000012">
    <property type="protein sequence ID" value="KAJ5205084.1"/>
    <property type="molecule type" value="Genomic_DNA"/>
</dbReference>
<evidence type="ECO:0000256" key="1">
    <source>
        <dbReference type="ARBA" id="ARBA00022603"/>
    </source>
</evidence>
<feature type="active site" description="Proton acceptor" evidence="4">
    <location>
        <position position="297"/>
    </location>
</feature>
<dbReference type="GO" id="GO:0032259">
    <property type="term" value="P:methylation"/>
    <property type="evidence" value="ECO:0007669"/>
    <property type="project" value="UniProtKB-KW"/>
</dbReference>
<comment type="caution">
    <text evidence="7">The sequence shown here is derived from an EMBL/GenBank/DDBJ whole genome shotgun (WGS) entry which is preliminary data.</text>
</comment>
<proteinExistence type="predicted"/>
<keyword evidence="1" id="KW-0489">Methyltransferase</keyword>
<keyword evidence="3" id="KW-0949">S-adenosyl-L-methionine</keyword>
<reference evidence="7" key="2">
    <citation type="journal article" date="2023" name="IMA Fungus">
        <title>Comparative genomic study of the Penicillium genus elucidates a diverse pangenome and 15 lateral gene transfer events.</title>
        <authorList>
            <person name="Petersen C."/>
            <person name="Sorensen T."/>
            <person name="Nielsen M.R."/>
            <person name="Sondergaard T.E."/>
            <person name="Sorensen J.L."/>
            <person name="Fitzpatrick D.A."/>
            <person name="Frisvad J.C."/>
            <person name="Nielsen K.L."/>
        </authorList>
    </citation>
    <scope>NUCLEOTIDE SEQUENCE</scope>
    <source>
        <strain evidence="7">IBT 15544</strain>
    </source>
</reference>
<protein>
    <recommendedName>
        <fullName evidence="9">O-methyltransferase domain-containing protein</fullName>
    </recommendedName>
</protein>
<evidence type="ECO:0000259" key="5">
    <source>
        <dbReference type="Pfam" id="PF00891"/>
    </source>
</evidence>
<dbReference type="Pfam" id="PF08100">
    <property type="entry name" value="Dimerisation"/>
    <property type="match status" value="1"/>
</dbReference>
<feature type="domain" description="O-methyltransferase C-terminal" evidence="5">
    <location>
        <begin position="169"/>
        <end position="367"/>
    </location>
</feature>
<dbReference type="PANTHER" id="PTHR43712">
    <property type="entry name" value="PUTATIVE (AFU_ORTHOLOGUE AFUA_4G14580)-RELATED"/>
    <property type="match status" value="1"/>
</dbReference>
<organism evidence="7 8">
    <name type="scientific">Penicillium cinerascens</name>
    <dbReference type="NCBI Taxonomy" id="70096"/>
    <lineage>
        <taxon>Eukaryota</taxon>
        <taxon>Fungi</taxon>
        <taxon>Dikarya</taxon>
        <taxon>Ascomycota</taxon>
        <taxon>Pezizomycotina</taxon>
        <taxon>Eurotiomycetes</taxon>
        <taxon>Eurotiomycetidae</taxon>
        <taxon>Eurotiales</taxon>
        <taxon>Aspergillaceae</taxon>
        <taxon>Penicillium</taxon>
    </lineage>
</organism>
<evidence type="ECO:0000256" key="4">
    <source>
        <dbReference type="PIRSR" id="PIRSR005739-1"/>
    </source>
</evidence>
<dbReference type="GO" id="GO:0046983">
    <property type="term" value="F:protein dimerization activity"/>
    <property type="evidence" value="ECO:0007669"/>
    <property type="project" value="InterPro"/>
</dbReference>